<dbReference type="RefSeq" id="WP_200583668.1">
    <property type="nucleotide sequence ID" value="NZ_JAEHFY010000001.1"/>
</dbReference>
<dbReference type="Proteomes" id="UP000660024">
    <property type="component" value="Unassembled WGS sequence"/>
</dbReference>
<sequence>MKTKLLLLLPILFLLACKKDANSNKEKIKLYILASTGIYTGNPALLTLSGTNIETLKDFSGSYILDVDYIKGQNQTLTLTSNRKDVDVHITVSKTLSPNDPNNLVDKFGTGSLTVSFVAQ</sequence>
<evidence type="ECO:0008006" key="3">
    <source>
        <dbReference type="Google" id="ProtNLM"/>
    </source>
</evidence>
<keyword evidence="2" id="KW-1185">Reference proteome</keyword>
<reference evidence="1 2" key="1">
    <citation type="submission" date="2020-12" db="EMBL/GenBank/DDBJ databases">
        <title>Bacterial novel species Pedobacter sp. SD-b isolated from soil.</title>
        <authorList>
            <person name="Jung H.-Y."/>
        </authorList>
    </citation>
    <scope>NUCLEOTIDE SEQUENCE [LARGE SCALE GENOMIC DNA]</scope>
    <source>
        <strain evidence="1 2">SD-b</strain>
    </source>
</reference>
<comment type="caution">
    <text evidence="1">The sequence shown here is derived from an EMBL/GenBank/DDBJ whole genome shotgun (WGS) entry which is preliminary data.</text>
</comment>
<proteinExistence type="predicted"/>
<evidence type="ECO:0000313" key="2">
    <source>
        <dbReference type="Proteomes" id="UP000660024"/>
    </source>
</evidence>
<dbReference type="EMBL" id="JAEHFY010000001">
    <property type="protein sequence ID" value="MBK0381366.1"/>
    <property type="molecule type" value="Genomic_DNA"/>
</dbReference>
<organism evidence="1 2">
    <name type="scientific">Pedobacter segetis</name>
    <dbReference type="NCBI Taxonomy" id="2793069"/>
    <lineage>
        <taxon>Bacteria</taxon>
        <taxon>Pseudomonadati</taxon>
        <taxon>Bacteroidota</taxon>
        <taxon>Sphingobacteriia</taxon>
        <taxon>Sphingobacteriales</taxon>
        <taxon>Sphingobacteriaceae</taxon>
        <taxon>Pedobacter</taxon>
    </lineage>
</organism>
<dbReference type="PROSITE" id="PS51257">
    <property type="entry name" value="PROKAR_LIPOPROTEIN"/>
    <property type="match status" value="1"/>
</dbReference>
<evidence type="ECO:0000313" key="1">
    <source>
        <dbReference type="EMBL" id="MBK0381366.1"/>
    </source>
</evidence>
<accession>A0ABS1BEZ5</accession>
<name>A0ABS1BEZ5_9SPHI</name>
<protein>
    <recommendedName>
        <fullName evidence="3">Lipoprotein</fullName>
    </recommendedName>
</protein>
<gene>
    <name evidence="1" type="ORF">I5M32_00210</name>
</gene>